<feature type="transmembrane region" description="Helical" evidence="1">
    <location>
        <begin position="28"/>
        <end position="46"/>
    </location>
</feature>
<organism evidence="2 3">
    <name type="scientific">Streptococcus cristatus</name>
    <dbReference type="NCBI Taxonomy" id="45634"/>
    <lineage>
        <taxon>Bacteria</taxon>
        <taxon>Bacillati</taxon>
        <taxon>Bacillota</taxon>
        <taxon>Bacilli</taxon>
        <taxon>Lactobacillales</taxon>
        <taxon>Streptococcaceae</taxon>
        <taxon>Streptococcus</taxon>
    </lineage>
</organism>
<dbReference type="AlphaFoldDB" id="A0A3R9KYR6"/>
<evidence type="ECO:0000313" key="2">
    <source>
        <dbReference type="EMBL" id="RSJ85837.1"/>
    </source>
</evidence>
<dbReference type="Proteomes" id="UP000277890">
    <property type="component" value="Unassembled WGS sequence"/>
</dbReference>
<evidence type="ECO:0000256" key="1">
    <source>
        <dbReference type="SAM" id="Phobius"/>
    </source>
</evidence>
<keyword evidence="1" id="KW-0472">Membrane</keyword>
<keyword evidence="1" id="KW-1133">Transmembrane helix</keyword>
<gene>
    <name evidence="2" type="ORF">D8794_05905</name>
</gene>
<dbReference type="RefSeq" id="WP_125371267.1">
    <property type="nucleotide sequence ID" value="NZ_RJPO01000006.1"/>
</dbReference>
<protein>
    <submittedName>
        <fullName evidence="2">Uncharacterized protein</fullName>
    </submittedName>
</protein>
<keyword evidence="1" id="KW-0812">Transmembrane</keyword>
<evidence type="ECO:0000313" key="3">
    <source>
        <dbReference type="Proteomes" id="UP000277890"/>
    </source>
</evidence>
<comment type="caution">
    <text evidence="2">The sequence shown here is derived from an EMBL/GenBank/DDBJ whole genome shotgun (WGS) entry which is preliminary data.</text>
</comment>
<accession>A0A3R9KYR6</accession>
<proteinExistence type="predicted"/>
<reference evidence="2 3" key="1">
    <citation type="submission" date="2018-11" db="EMBL/GenBank/DDBJ databases">
        <title>Species Designations Belie Phenotypic and Genotypic Heterogeneity in Oral Streptococci.</title>
        <authorList>
            <person name="Velsko I."/>
        </authorList>
    </citation>
    <scope>NUCLEOTIDE SEQUENCE [LARGE SCALE GENOMIC DNA]</scope>
    <source>
        <strain evidence="2 3">A54</strain>
    </source>
</reference>
<sequence length="172" mass="19421">MITSVIFIASLFLLSLYFKSRRSRIAIGLFYGLFAAGYVYAVLNYGKYTLQPGQSVELRVSPNTDQLEYNSELILDKKDNRSIKLSGTNVWSEKFGDILFGVREKKIIKIGSTGDKNELPNNQKDIYLAEDGIVVSYKGEKVFDVTNNKPYSITITNVDNKPAKFEAQVVDR</sequence>
<name>A0A3R9KYR6_STRCR</name>
<dbReference type="EMBL" id="RJPQ01000006">
    <property type="protein sequence ID" value="RSJ85837.1"/>
    <property type="molecule type" value="Genomic_DNA"/>
</dbReference>